<dbReference type="Proteomes" id="UP001187531">
    <property type="component" value="Unassembled WGS sequence"/>
</dbReference>
<comment type="caution">
    <text evidence="1">The sequence shown here is derived from an EMBL/GenBank/DDBJ whole genome shotgun (WGS) entry which is preliminary data.</text>
</comment>
<accession>A0AA88I0A4</accession>
<name>A0AA88I0A4_ARTSF</name>
<reference evidence="1" key="1">
    <citation type="submission" date="2023-07" db="EMBL/GenBank/DDBJ databases">
        <title>Chromosome-level genome assembly of Artemia franciscana.</title>
        <authorList>
            <person name="Jo E."/>
        </authorList>
    </citation>
    <scope>NUCLEOTIDE SEQUENCE</scope>
    <source>
        <tissue evidence="1">Whole body</tissue>
    </source>
</reference>
<evidence type="ECO:0000313" key="2">
    <source>
        <dbReference type="Proteomes" id="UP001187531"/>
    </source>
</evidence>
<keyword evidence="2" id="KW-1185">Reference proteome</keyword>
<evidence type="ECO:0000313" key="1">
    <source>
        <dbReference type="EMBL" id="KAK2719195.1"/>
    </source>
</evidence>
<dbReference type="EMBL" id="JAVRJZ010000008">
    <property type="protein sequence ID" value="KAK2719195.1"/>
    <property type="molecule type" value="Genomic_DNA"/>
</dbReference>
<gene>
    <name evidence="1" type="ORF">QYM36_004884</name>
</gene>
<sequence>MLVPTIYQRTLSSTTVRTMISAWDLQKTLTDRVRQTVGSVVINLARTKSTLQYVARVDRQFNLSEDENRNAGIDVDLEITFLKCVASSSDKFVLTEKTTCVCTSQMEMVLPKPSEVDNTP</sequence>
<protein>
    <submittedName>
        <fullName evidence="1">Uncharacterized protein</fullName>
    </submittedName>
</protein>
<dbReference type="AlphaFoldDB" id="A0AA88I0A4"/>
<proteinExistence type="predicted"/>
<organism evidence="1 2">
    <name type="scientific">Artemia franciscana</name>
    <name type="common">Brine shrimp</name>
    <name type="synonym">Artemia sanfranciscana</name>
    <dbReference type="NCBI Taxonomy" id="6661"/>
    <lineage>
        <taxon>Eukaryota</taxon>
        <taxon>Metazoa</taxon>
        <taxon>Ecdysozoa</taxon>
        <taxon>Arthropoda</taxon>
        <taxon>Crustacea</taxon>
        <taxon>Branchiopoda</taxon>
        <taxon>Anostraca</taxon>
        <taxon>Artemiidae</taxon>
        <taxon>Artemia</taxon>
    </lineage>
</organism>